<feature type="compositionally biased region" description="Polar residues" evidence="1">
    <location>
        <begin position="14"/>
        <end position="23"/>
    </location>
</feature>
<feature type="region of interest" description="Disordered" evidence="1">
    <location>
        <begin position="1"/>
        <end position="23"/>
    </location>
</feature>
<feature type="transmembrane region" description="Helical" evidence="2">
    <location>
        <begin position="39"/>
        <end position="61"/>
    </location>
</feature>
<keyword evidence="2" id="KW-1133">Transmembrane helix</keyword>
<reference evidence="3" key="1">
    <citation type="submission" date="2023-10" db="EMBL/GenBank/DDBJ databases">
        <title>Genome assembly of Pristionchus species.</title>
        <authorList>
            <person name="Yoshida K."/>
            <person name="Sommer R.J."/>
        </authorList>
    </citation>
    <scope>NUCLEOTIDE SEQUENCE</scope>
    <source>
        <strain evidence="3">RS0144</strain>
    </source>
</reference>
<keyword evidence="4" id="KW-1185">Reference proteome</keyword>
<keyword evidence="2" id="KW-0812">Transmembrane</keyword>
<organism evidence="3 4">
    <name type="scientific">Pristionchus entomophagus</name>
    <dbReference type="NCBI Taxonomy" id="358040"/>
    <lineage>
        <taxon>Eukaryota</taxon>
        <taxon>Metazoa</taxon>
        <taxon>Ecdysozoa</taxon>
        <taxon>Nematoda</taxon>
        <taxon>Chromadorea</taxon>
        <taxon>Rhabditida</taxon>
        <taxon>Rhabditina</taxon>
        <taxon>Diplogasteromorpha</taxon>
        <taxon>Diplogasteroidea</taxon>
        <taxon>Neodiplogasteridae</taxon>
        <taxon>Pristionchus</taxon>
    </lineage>
</organism>
<dbReference type="Proteomes" id="UP001432027">
    <property type="component" value="Unassembled WGS sequence"/>
</dbReference>
<protein>
    <submittedName>
        <fullName evidence="3">Uncharacterized protein</fullName>
    </submittedName>
</protein>
<accession>A0AAV5TA68</accession>
<keyword evidence="2" id="KW-0472">Membrane</keyword>
<proteinExistence type="predicted"/>
<dbReference type="AlphaFoldDB" id="A0AAV5TA68"/>
<sequence length="147" mass="16867">KGAMFGTKEKISRGNASKSSDFNPRTRVDRHMFNNLRHMTLVIACIGIGSAFIYHPFNAFVETHIKKVRKRGRTKILQGSRELSAAQTERIEDYLKDEHLLYNWHHPQQLLTPIECYPSMLNIDSATVAAFLDRAVRCGQSKDYLVM</sequence>
<gene>
    <name evidence="3" type="ORF">PENTCL1PPCAC_11873</name>
</gene>
<feature type="non-terminal residue" evidence="3">
    <location>
        <position position="1"/>
    </location>
</feature>
<feature type="non-terminal residue" evidence="3">
    <location>
        <position position="147"/>
    </location>
</feature>
<dbReference type="EMBL" id="BTSX01000003">
    <property type="protein sequence ID" value="GMS89698.1"/>
    <property type="molecule type" value="Genomic_DNA"/>
</dbReference>
<evidence type="ECO:0000256" key="1">
    <source>
        <dbReference type="SAM" id="MobiDB-lite"/>
    </source>
</evidence>
<comment type="caution">
    <text evidence="3">The sequence shown here is derived from an EMBL/GenBank/DDBJ whole genome shotgun (WGS) entry which is preliminary data.</text>
</comment>
<name>A0AAV5TA68_9BILA</name>
<evidence type="ECO:0000313" key="3">
    <source>
        <dbReference type="EMBL" id="GMS89698.1"/>
    </source>
</evidence>
<evidence type="ECO:0000256" key="2">
    <source>
        <dbReference type="SAM" id="Phobius"/>
    </source>
</evidence>
<evidence type="ECO:0000313" key="4">
    <source>
        <dbReference type="Proteomes" id="UP001432027"/>
    </source>
</evidence>